<proteinExistence type="predicted"/>
<name>D3Q9Z8_STANL</name>
<keyword evidence="3" id="KW-0804">Transcription</keyword>
<organism evidence="5 6">
    <name type="scientific">Stackebrandtia nassauensis (strain DSM 44728 / CIP 108903 / NRRL B-16338 / NBRC 102104 / LLR-40K-21)</name>
    <dbReference type="NCBI Taxonomy" id="446470"/>
    <lineage>
        <taxon>Bacteria</taxon>
        <taxon>Bacillati</taxon>
        <taxon>Actinomycetota</taxon>
        <taxon>Actinomycetes</taxon>
        <taxon>Glycomycetales</taxon>
        <taxon>Glycomycetaceae</taxon>
        <taxon>Stackebrandtia</taxon>
    </lineage>
</organism>
<keyword evidence="1" id="KW-0805">Transcription regulation</keyword>
<dbReference type="PANTHER" id="PTHR38465:SF2">
    <property type="entry name" value="HTH-TYPE TRANSCRIPTIONAL REGULATOR MMPR5"/>
    <property type="match status" value="1"/>
</dbReference>
<dbReference type="PANTHER" id="PTHR38465">
    <property type="entry name" value="HTH-TYPE TRANSCRIPTIONAL REGULATOR MJ1563-RELATED"/>
    <property type="match status" value="1"/>
</dbReference>
<dbReference type="STRING" id="446470.Snas_1000"/>
<dbReference type="Gene3D" id="1.10.10.10">
    <property type="entry name" value="Winged helix-like DNA-binding domain superfamily/Winged helix DNA-binding domain"/>
    <property type="match status" value="1"/>
</dbReference>
<dbReference type="InterPro" id="IPR036390">
    <property type="entry name" value="WH_DNA-bd_sf"/>
</dbReference>
<dbReference type="InterPro" id="IPR036388">
    <property type="entry name" value="WH-like_DNA-bd_sf"/>
</dbReference>
<dbReference type="HOGENOM" id="CLU_120349_0_0_11"/>
<dbReference type="AlphaFoldDB" id="D3Q9Z8"/>
<dbReference type="InterPro" id="IPR000835">
    <property type="entry name" value="HTH_MarR-typ"/>
</dbReference>
<evidence type="ECO:0000313" key="5">
    <source>
        <dbReference type="EMBL" id="ADD40710.1"/>
    </source>
</evidence>
<accession>D3Q9Z8</accession>
<protein>
    <recommendedName>
        <fullName evidence="4">HTH marR-type domain-containing protein</fullName>
    </recommendedName>
</protein>
<dbReference type="eggNOG" id="COG1510">
    <property type="taxonomic scope" value="Bacteria"/>
</dbReference>
<sequence length="169" mass="19088">MAGDPKHERDEDAIRAFVENFSLMLSERGVPRMAARVSTVMMVAEEDSLTAADLAERLGVSPAAVSGALKYLLHVGLFVRESIPNSRRDRYRFGDDNWYSAAILKTDFMNRAADEVDKLVEAVGGPGTHAGQRMTEMSDFYRFVTDELMNMYERWQQHKREREAAASAH</sequence>
<dbReference type="GO" id="GO:0003700">
    <property type="term" value="F:DNA-binding transcription factor activity"/>
    <property type="evidence" value="ECO:0007669"/>
    <property type="project" value="InterPro"/>
</dbReference>
<dbReference type="EMBL" id="CP001778">
    <property type="protein sequence ID" value="ADD40710.1"/>
    <property type="molecule type" value="Genomic_DNA"/>
</dbReference>
<dbReference type="OrthoDB" id="67158at2"/>
<dbReference type="RefSeq" id="WP_013016281.1">
    <property type="nucleotide sequence ID" value="NC_013947.1"/>
</dbReference>
<keyword evidence="2" id="KW-0238">DNA-binding</keyword>
<dbReference type="Proteomes" id="UP000000844">
    <property type="component" value="Chromosome"/>
</dbReference>
<reference evidence="5 6" key="1">
    <citation type="journal article" date="2009" name="Stand. Genomic Sci.">
        <title>Complete genome sequence of Stackebrandtia nassauensis type strain (LLR-40K-21).</title>
        <authorList>
            <person name="Munk C."/>
            <person name="Lapidus A."/>
            <person name="Copeland A."/>
            <person name="Jando M."/>
            <person name="Mayilraj S."/>
            <person name="Glavina Del Rio T."/>
            <person name="Nolan M."/>
            <person name="Chen F."/>
            <person name="Lucas S."/>
            <person name="Tice H."/>
            <person name="Cheng J.F."/>
            <person name="Han C."/>
            <person name="Detter J.C."/>
            <person name="Bruce D."/>
            <person name="Goodwin L."/>
            <person name="Chain P."/>
            <person name="Pitluck S."/>
            <person name="Goker M."/>
            <person name="Ovchinikova G."/>
            <person name="Pati A."/>
            <person name="Ivanova N."/>
            <person name="Mavromatis K."/>
            <person name="Chen A."/>
            <person name="Palaniappan K."/>
            <person name="Land M."/>
            <person name="Hauser L."/>
            <person name="Chang Y.J."/>
            <person name="Jeffries C.D."/>
            <person name="Bristow J."/>
            <person name="Eisen J.A."/>
            <person name="Markowitz V."/>
            <person name="Hugenholtz P."/>
            <person name="Kyrpides N.C."/>
            <person name="Klenk H.P."/>
        </authorList>
    </citation>
    <scope>NUCLEOTIDE SEQUENCE [LARGE SCALE GENOMIC DNA]</scope>
    <source>
        <strain evidence="6">DSM 44728 / CIP 108903 / NRRL B-16338 / NBRC 102104 / LLR-40K-21</strain>
    </source>
</reference>
<evidence type="ECO:0000313" key="6">
    <source>
        <dbReference type="Proteomes" id="UP000000844"/>
    </source>
</evidence>
<feature type="domain" description="HTH marR-type" evidence="4">
    <location>
        <begin position="30"/>
        <end position="88"/>
    </location>
</feature>
<gene>
    <name evidence="5" type="ordered locus">Snas_1000</name>
</gene>
<dbReference type="GO" id="GO:0003677">
    <property type="term" value="F:DNA binding"/>
    <property type="evidence" value="ECO:0007669"/>
    <property type="project" value="UniProtKB-KW"/>
</dbReference>
<keyword evidence="6" id="KW-1185">Reference proteome</keyword>
<evidence type="ECO:0000256" key="3">
    <source>
        <dbReference type="ARBA" id="ARBA00023163"/>
    </source>
</evidence>
<dbReference type="Gene3D" id="1.10.287.160">
    <property type="entry name" value="HR1 repeat"/>
    <property type="match status" value="1"/>
</dbReference>
<dbReference type="InterPro" id="IPR052362">
    <property type="entry name" value="HTH-GbsR_regulator"/>
</dbReference>
<evidence type="ECO:0000256" key="2">
    <source>
        <dbReference type="ARBA" id="ARBA00023125"/>
    </source>
</evidence>
<dbReference type="Pfam" id="PF12802">
    <property type="entry name" value="MarR_2"/>
    <property type="match status" value="1"/>
</dbReference>
<dbReference type="KEGG" id="sna:Snas_1000"/>
<evidence type="ECO:0000259" key="4">
    <source>
        <dbReference type="Pfam" id="PF12802"/>
    </source>
</evidence>
<evidence type="ECO:0000256" key="1">
    <source>
        <dbReference type="ARBA" id="ARBA00023015"/>
    </source>
</evidence>
<dbReference type="SUPFAM" id="SSF46785">
    <property type="entry name" value="Winged helix' DNA-binding domain"/>
    <property type="match status" value="1"/>
</dbReference>